<gene>
    <name evidence="1" type="ordered locus">Desaci_4562</name>
</gene>
<evidence type="ECO:0000313" key="2">
    <source>
        <dbReference type="Proteomes" id="UP000002892"/>
    </source>
</evidence>
<dbReference type="OrthoDB" id="1978246at2"/>
<keyword evidence="2" id="KW-1185">Reference proteome</keyword>
<accession>I4DC77</accession>
<evidence type="ECO:0000313" key="1">
    <source>
        <dbReference type="EMBL" id="AFM43401.1"/>
    </source>
</evidence>
<proteinExistence type="predicted"/>
<sequence length="357" mass="41326">MIVKGIDSLEFGLDIENYLSSMNEFLARFKELKEAAQLEGKEQEILIGDVNLSVHRNGIPFHAFKLTCNDFSICFMDKEIQDNPPIKVRLMACYLWSFGYEKAFENFMEWFKAFNVIVTGNRVSRVDPCVDTDEAAFVESDLKGIVTRARKRRKHFVTDEFSEGKKFSGFTIGGGGPLLARIYNKSLEIKRSGKFWFYTVWENNGWNCAKMVWRTEFQLRREVLKEFGIDTVKDILAKLDGLWAYLTGEWLVIKKPDVENVTRWKVKRKWQLIQKSTYGFNTSPLIREAVKIGNINRLLNQAAGIVLSIATLADHNLINDTTNVLTTWTNLKLEQKQTSLSNEKERRRKKYISESIS</sequence>
<dbReference type="Proteomes" id="UP000002892">
    <property type="component" value="Chromosome"/>
</dbReference>
<reference evidence="1 2" key="1">
    <citation type="journal article" date="2012" name="J. Bacteriol.">
        <title>Complete genome sequences of Desulfosporosinus orientis DSM765T, Desulfosporosinus youngiae DSM17734T, Desulfosporosinus meridiei DSM13257T, and Desulfosporosinus acidiphilus DSM22704T.</title>
        <authorList>
            <person name="Pester M."/>
            <person name="Brambilla E."/>
            <person name="Alazard D."/>
            <person name="Rattei T."/>
            <person name="Weinmaier T."/>
            <person name="Han J."/>
            <person name="Lucas S."/>
            <person name="Lapidus A."/>
            <person name="Cheng J.F."/>
            <person name="Goodwin L."/>
            <person name="Pitluck S."/>
            <person name="Peters L."/>
            <person name="Ovchinnikova G."/>
            <person name="Teshima H."/>
            <person name="Detter J.C."/>
            <person name="Han C.S."/>
            <person name="Tapia R."/>
            <person name="Land M.L."/>
            <person name="Hauser L."/>
            <person name="Kyrpides N.C."/>
            <person name="Ivanova N.N."/>
            <person name="Pagani I."/>
            <person name="Huntmann M."/>
            <person name="Wei C.L."/>
            <person name="Davenport K.W."/>
            <person name="Daligault H."/>
            <person name="Chain P.S."/>
            <person name="Chen A."/>
            <person name="Mavromatis K."/>
            <person name="Markowitz V."/>
            <person name="Szeto E."/>
            <person name="Mikhailova N."/>
            <person name="Pati A."/>
            <person name="Wagner M."/>
            <person name="Woyke T."/>
            <person name="Ollivier B."/>
            <person name="Klenk H.P."/>
            <person name="Spring S."/>
            <person name="Loy A."/>
        </authorList>
    </citation>
    <scope>NUCLEOTIDE SEQUENCE [LARGE SCALE GENOMIC DNA]</scope>
    <source>
        <strain evidence="2">DSM 22704 / JCM 16185 / SJ4</strain>
    </source>
</reference>
<evidence type="ECO:0008006" key="3">
    <source>
        <dbReference type="Google" id="ProtNLM"/>
    </source>
</evidence>
<dbReference type="KEGG" id="dai:Desaci_4562"/>
<name>I4DC77_DESAJ</name>
<organism evidence="1 2">
    <name type="scientific">Desulfosporosinus acidiphilus (strain DSM 22704 / JCM 16185 / SJ4)</name>
    <dbReference type="NCBI Taxonomy" id="646529"/>
    <lineage>
        <taxon>Bacteria</taxon>
        <taxon>Bacillati</taxon>
        <taxon>Bacillota</taxon>
        <taxon>Clostridia</taxon>
        <taxon>Eubacteriales</taxon>
        <taxon>Desulfitobacteriaceae</taxon>
        <taxon>Desulfosporosinus</taxon>
    </lineage>
</organism>
<protein>
    <recommendedName>
        <fullName evidence="3">Replication initiation factor</fullName>
    </recommendedName>
</protein>
<dbReference type="EMBL" id="CP003639">
    <property type="protein sequence ID" value="AFM43401.1"/>
    <property type="molecule type" value="Genomic_DNA"/>
</dbReference>
<dbReference type="eggNOG" id="ENOG502Z9BF">
    <property type="taxonomic scope" value="Bacteria"/>
</dbReference>
<dbReference type="HOGENOM" id="CLU_723037_0_0_9"/>
<dbReference type="AlphaFoldDB" id="I4DC77"/>